<feature type="compositionally biased region" description="Acidic residues" evidence="1">
    <location>
        <begin position="299"/>
        <end position="311"/>
    </location>
</feature>
<dbReference type="SUPFAM" id="SSF54106">
    <property type="entry name" value="LysM domain"/>
    <property type="match status" value="1"/>
</dbReference>
<dbReference type="PROSITE" id="PS51782">
    <property type="entry name" value="LYSM"/>
    <property type="match status" value="1"/>
</dbReference>
<dbReference type="OrthoDB" id="3292458at2"/>
<protein>
    <recommendedName>
        <fullName evidence="3">LysM domain-containing protein</fullName>
    </recommendedName>
</protein>
<evidence type="ECO:0000259" key="3">
    <source>
        <dbReference type="PROSITE" id="PS51782"/>
    </source>
</evidence>
<dbReference type="EMBL" id="AQFT01000039">
    <property type="protein sequence ID" value="EMZ33766.1"/>
    <property type="molecule type" value="Genomic_DNA"/>
</dbReference>
<evidence type="ECO:0000256" key="2">
    <source>
        <dbReference type="SAM" id="Phobius"/>
    </source>
</evidence>
<dbReference type="InterPro" id="IPR052196">
    <property type="entry name" value="Bact_Kbp"/>
</dbReference>
<comment type="caution">
    <text evidence="4">The sequence shown here is derived from an EMBL/GenBank/DDBJ whole genome shotgun (WGS) entry which is preliminary data.</text>
</comment>
<dbReference type="PANTHER" id="PTHR34700">
    <property type="entry name" value="POTASSIUM BINDING PROTEIN KBP"/>
    <property type="match status" value="1"/>
</dbReference>
<feature type="domain" description="LysM" evidence="3">
    <location>
        <begin position="372"/>
        <end position="419"/>
    </location>
</feature>
<accession>N2B023</accession>
<gene>
    <name evidence="4" type="ORF">C823_01305</name>
</gene>
<dbReference type="PANTHER" id="PTHR34700:SF4">
    <property type="entry name" value="PHAGE-LIKE ELEMENT PBSX PROTEIN XKDP"/>
    <property type="match status" value="1"/>
</dbReference>
<dbReference type="Proteomes" id="UP000012589">
    <property type="component" value="Unassembled WGS sequence"/>
</dbReference>
<dbReference type="InterPro" id="IPR036779">
    <property type="entry name" value="LysM_dom_sf"/>
</dbReference>
<evidence type="ECO:0000313" key="5">
    <source>
        <dbReference type="Proteomes" id="UP000012589"/>
    </source>
</evidence>
<keyword evidence="2" id="KW-0472">Membrane</keyword>
<feature type="region of interest" description="Disordered" evidence="1">
    <location>
        <begin position="279"/>
        <end position="363"/>
    </location>
</feature>
<dbReference type="Gene3D" id="3.10.350.10">
    <property type="entry name" value="LysM domain"/>
    <property type="match status" value="1"/>
</dbReference>
<dbReference type="PATRIC" id="fig|1235802.3.peg.1394"/>
<keyword evidence="2" id="KW-0812">Transmembrane</keyword>
<evidence type="ECO:0000256" key="1">
    <source>
        <dbReference type="SAM" id="MobiDB-lite"/>
    </source>
</evidence>
<proteinExistence type="predicted"/>
<feature type="transmembrane region" description="Helical" evidence="2">
    <location>
        <begin position="223"/>
        <end position="244"/>
    </location>
</feature>
<name>N2B023_9FIRM</name>
<dbReference type="HOGENOM" id="CLU_033411_0_0_9"/>
<dbReference type="InterPro" id="IPR018392">
    <property type="entry name" value="LysM"/>
</dbReference>
<sequence length="420" mass="48127">MAEQKQRTSGTLPKNIRQIGTSTGNTRVYLEDYVYTYLHTQEVQEEWTNRGFILLGKVEKGKDFTRYFISGMIRMEDAFFKEHVLEFSDETWAFIYKEMKTYYDNLEIVGWGQDVSNAPAGLTAEVEQNHKKNFNIQKNVLFLLDQIEKEEVFFVFEKNVLQRKEGYYVYYEKNPQMQEYMIEKNKNQELNISPEEIQEPLVHSYRETLLEKKAQLSERKWNGVLYTTSLLLVLSVCVLGVSTVNNVERMQDLESAVNQISGREGTADVRSQDVPVMSANVQDEEQADLNEAKEQTSDKEEENSDSGDDIGEEKNNGTDPEGQAVEEEMTDDEHKEKETKSEQPGSDENNTDDDDAEQTSALTEAQTSLLQGYYIVKKGESLVGISKKIYGTAAKARKICELNGIEDMDKIYAGQKLELP</sequence>
<organism evidence="4 5">
    <name type="scientific">Eubacterium plexicaudatum ASF492</name>
    <dbReference type="NCBI Taxonomy" id="1235802"/>
    <lineage>
        <taxon>Bacteria</taxon>
        <taxon>Bacillati</taxon>
        <taxon>Bacillota</taxon>
        <taxon>Clostridia</taxon>
        <taxon>Eubacteriales</taxon>
        <taxon>Eubacteriaceae</taxon>
        <taxon>Eubacterium</taxon>
    </lineage>
</organism>
<dbReference type="SMART" id="SM00257">
    <property type="entry name" value="LysM"/>
    <property type="match status" value="1"/>
</dbReference>
<dbReference type="Pfam" id="PF01476">
    <property type="entry name" value="LysM"/>
    <property type="match status" value="1"/>
</dbReference>
<keyword evidence="5" id="KW-1185">Reference proteome</keyword>
<evidence type="ECO:0000313" key="4">
    <source>
        <dbReference type="EMBL" id="EMZ33766.1"/>
    </source>
</evidence>
<dbReference type="STRING" id="1235802.C823_01305"/>
<dbReference type="AlphaFoldDB" id="N2B023"/>
<feature type="compositionally biased region" description="Basic and acidic residues" evidence="1">
    <location>
        <begin position="332"/>
        <end position="341"/>
    </location>
</feature>
<dbReference type="eggNOG" id="COG1652">
    <property type="taxonomic scope" value="Bacteria"/>
</dbReference>
<keyword evidence="2" id="KW-1133">Transmembrane helix</keyword>
<reference evidence="4 5" key="1">
    <citation type="journal article" date="2014" name="Genome Announc.">
        <title>Draft genome sequences of the altered schaedler flora, a defined bacterial community from gnotobiotic mice.</title>
        <authorList>
            <person name="Wannemuehler M.J."/>
            <person name="Overstreet A.M."/>
            <person name="Ward D.V."/>
            <person name="Phillips G.J."/>
        </authorList>
    </citation>
    <scope>NUCLEOTIDE SEQUENCE [LARGE SCALE GENOMIC DNA]</scope>
    <source>
        <strain evidence="4 5">ASF492</strain>
    </source>
</reference>